<evidence type="ECO:0000259" key="1">
    <source>
        <dbReference type="PROSITE" id="PS51502"/>
    </source>
</evidence>
<evidence type="ECO:0000313" key="2">
    <source>
        <dbReference type="EMBL" id="RKP54758.1"/>
    </source>
</evidence>
<dbReference type="Gene3D" id="3.30.70.100">
    <property type="match status" value="1"/>
</dbReference>
<dbReference type="OrthoDB" id="9808130at2"/>
<dbReference type="SUPFAM" id="SSF54909">
    <property type="entry name" value="Dimeric alpha+beta barrel"/>
    <property type="match status" value="1"/>
</dbReference>
<dbReference type="PANTHER" id="PTHR37832">
    <property type="entry name" value="BLL2683 PROTEIN"/>
    <property type="match status" value="1"/>
</dbReference>
<proteinExistence type="predicted"/>
<name>A0A494XW10_9BURK</name>
<keyword evidence="3" id="KW-1185">Reference proteome</keyword>
<dbReference type="AlphaFoldDB" id="A0A494XW10"/>
<dbReference type="Proteomes" id="UP000270342">
    <property type="component" value="Unassembled WGS sequence"/>
</dbReference>
<dbReference type="EMBL" id="RBZU01000005">
    <property type="protein sequence ID" value="RKP54758.1"/>
    <property type="molecule type" value="Genomic_DNA"/>
</dbReference>
<organism evidence="2 3">
    <name type="scientific">Pararobbsia silviterrae</name>
    <dbReference type="NCBI Taxonomy" id="1792498"/>
    <lineage>
        <taxon>Bacteria</taxon>
        <taxon>Pseudomonadati</taxon>
        <taxon>Pseudomonadota</taxon>
        <taxon>Betaproteobacteria</taxon>
        <taxon>Burkholderiales</taxon>
        <taxon>Burkholderiaceae</taxon>
        <taxon>Pararobbsia</taxon>
    </lineage>
</organism>
<feature type="domain" description="Stress-response A/B barrel" evidence="1">
    <location>
        <begin position="1"/>
        <end position="92"/>
    </location>
</feature>
<dbReference type="SMART" id="SM00886">
    <property type="entry name" value="Dabb"/>
    <property type="match status" value="1"/>
</dbReference>
<protein>
    <submittedName>
        <fullName evidence="2">Dabb family protein</fullName>
    </submittedName>
</protein>
<dbReference type="InterPro" id="IPR013097">
    <property type="entry name" value="Dabb"/>
</dbReference>
<dbReference type="Pfam" id="PF07876">
    <property type="entry name" value="Dabb"/>
    <property type="match status" value="1"/>
</dbReference>
<sequence length="94" mass="10588">MWKLKDEAEGGTRAQNAKKMRELLENCRDVAPGTREFEVGLAAPGEESTYDVVLVSTFDDQTALDAYQVHPEHEKAKAFIGKVRESRQCVDYVI</sequence>
<comment type="caution">
    <text evidence="2">The sequence shown here is derived from an EMBL/GenBank/DDBJ whole genome shotgun (WGS) entry which is preliminary data.</text>
</comment>
<evidence type="ECO:0000313" key="3">
    <source>
        <dbReference type="Proteomes" id="UP000270342"/>
    </source>
</evidence>
<gene>
    <name evidence="2" type="ORF">D7S86_14065</name>
</gene>
<dbReference type="PANTHER" id="PTHR37832:SF1">
    <property type="entry name" value="STRESS-RESPONSE A_B BARREL DOMAIN-CONTAINING PROTEIN"/>
    <property type="match status" value="1"/>
</dbReference>
<dbReference type="InterPro" id="IPR011008">
    <property type="entry name" value="Dimeric_a/b-barrel"/>
</dbReference>
<dbReference type="PROSITE" id="PS51502">
    <property type="entry name" value="S_R_A_B_BARREL"/>
    <property type="match status" value="1"/>
</dbReference>
<accession>A0A494XW10</accession>
<reference evidence="2 3" key="1">
    <citation type="submission" date="2018-10" db="EMBL/GenBank/DDBJ databases">
        <title>Robbsia sp. DHC34, isolated from soil.</title>
        <authorList>
            <person name="Gao Z.-H."/>
            <person name="Qiu L.-H."/>
        </authorList>
    </citation>
    <scope>NUCLEOTIDE SEQUENCE [LARGE SCALE GENOMIC DNA]</scope>
    <source>
        <strain evidence="2 3">DHC34</strain>
    </source>
</reference>